<evidence type="ECO:0000256" key="7">
    <source>
        <dbReference type="ARBA" id="ARBA00035294"/>
    </source>
</evidence>
<dbReference type="Gene3D" id="3.30.70.60">
    <property type="match status" value="1"/>
</dbReference>
<evidence type="ECO:0000256" key="5">
    <source>
        <dbReference type="ARBA" id="ARBA00023274"/>
    </source>
</evidence>
<comment type="function">
    <text evidence="6 8">Binds together with bS18 to 16S ribosomal RNA.</text>
</comment>
<keyword evidence="4 8" id="KW-0689">Ribosomal protein</keyword>
<reference evidence="10 11" key="1">
    <citation type="journal article" date="2015" name="Genome Announc.">
        <title>Draft Genome Sequences of Marine Isolates of Thalassomonas viridans and Thalassomonas actiniarum.</title>
        <authorList>
            <person name="Olonade I."/>
            <person name="van Zyl L.J."/>
            <person name="Trindade M."/>
        </authorList>
    </citation>
    <scope>NUCLEOTIDE SEQUENCE [LARGE SCALE GENOMIC DNA]</scope>
    <source>
        <strain evidence="10 11">A5K-106</strain>
    </source>
</reference>
<dbReference type="GO" id="GO:0006412">
    <property type="term" value="P:translation"/>
    <property type="evidence" value="ECO:0007669"/>
    <property type="project" value="UniProtKB-UniRule"/>
</dbReference>
<dbReference type="InterPro" id="IPR020814">
    <property type="entry name" value="Ribosomal_S6_plastid/chlpt"/>
</dbReference>
<dbReference type="InterPro" id="IPR020815">
    <property type="entry name" value="Ribosomal_bS6_CS"/>
</dbReference>
<evidence type="ECO:0000313" key="10">
    <source>
        <dbReference type="EMBL" id="WDD98199.1"/>
    </source>
</evidence>
<dbReference type="SUPFAM" id="SSF54995">
    <property type="entry name" value="Ribosomal protein S6"/>
    <property type="match status" value="1"/>
</dbReference>
<dbReference type="KEGG" id="tact:SG35_023430"/>
<evidence type="ECO:0000256" key="8">
    <source>
        <dbReference type="HAMAP-Rule" id="MF_00360"/>
    </source>
</evidence>
<sequence>MRHYEIVFMVHPDQSEQVPGMIQRYTDLINGAEGKIHRLEDWGRRQLAYPINKLHKAHYVLMNIEAPQVVIDELETSFRYNDVIIRNMIMRTKTAVTEASAMATAKEERRDDRREERSEVKKDVAEAPAAVEKAEEAAGE</sequence>
<proteinExistence type="inferred from homology"/>
<gene>
    <name evidence="8 10" type="primary">rpsF</name>
    <name evidence="10" type="ORF">SG35_023430</name>
</gene>
<evidence type="ECO:0000256" key="1">
    <source>
        <dbReference type="ARBA" id="ARBA00009512"/>
    </source>
</evidence>
<dbReference type="Pfam" id="PF01250">
    <property type="entry name" value="Ribosomal_S6"/>
    <property type="match status" value="1"/>
</dbReference>
<dbReference type="GO" id="GO:0070181">
    <property type="term" value="F:small ribosomal subunit rRNA binding"/>
    <property type="evidence" value="ECO:0007669"/>
    <property type="project" value="TreeGrafter"/>
</dbReference>
<dbReference type="CDD" id="cd00473">
    <property type="entry name" value="bS6"/>
    <property type="match status" value="1"/>
</dbReference>
<reference evidence="10 11" key="2">
    <citation type="journal article" date="2022" name="Mar. Drugs">
        <title>Bioassay-Guided Fractionation Leads to the Detection of Cholic Acid Generated by the Rare Thalassomonas sp.</title>
        <authorList>
            <person name="Pheiffer F."/>
            <person name="Schneider Y.K."/>
            <person name="Hansen E.H."/>
            <person name="Andersen J.H."/>
            <person name="Isaksson J."/>
            <person name="Busche T."/>
            <person name="R C."/>
            <person name="Kalinowski J."/>
            <person name="Zyl L.V."/>
            <person name="Trindade M."/>
        </authorList>
    </citation>
    <scope>NUCLEOTIDE SEQUENCE [LARGE SCALE GENOMIC DNA]</scope>
    <source>
        <strain evidence="10 11">A5K-106</strain>
    </source>
</reference>
<feature type="compositionally biased region" description="Basic and acidic residues" evidence="9">
    <location>
        <begin position="105"/>
        <end position="125"/>
    </location>
</feature>
<dbReference type="EMBL" id="CP059735">
    <property type="protein sequence ID" value="WDD98199.1"/>
    <property type="molecule type" value="Genomic_DNA"/>
</dbReference>
<dbReference type="InterPro" id="IPR014717">
    <property type="entry name" value="Transl_elong_EF1B/ribsomal_bS6"/>
</dbReference>
<evidence type="ECO:0000256" key="9">
    <source>
        <dbReference type="SAM" id="MobiDB-lite"/>
    </source>
</evidence>
<evidence type="ECO:0000313" key="11">
    <source>
        <dbReference type="Proteomes" id="UP000032568"/>
    </source>
</evidence>
<accession>A0AAF0C309</accession>
<dbReference type="RefSeq" id="WP_044830534.1">
    <property type="nucleotide sequence ID" value="NZ_CP059735.1"/>
</dbReference>
<keyword evidence="2 8" id="KW-0699">rRNA-binding</keyword>
<dbReference type="InterPro" id="IPR035980">
    <property type="entry name" value="Ribosomal_bS6_sf"/>
</dbReference>
<dbReference type="PANTHER" id="PTHR21011">
    <property type="entry name" value="MITOCHONDRIAL 28S RIBOSOMAL PROTEIN S6"/>
    <property type="match status" value="1"/>
</dbReference>
<keyword evidence="3 8" id="KW-0694">RNA-binding</keyword>
<feature type="region of interest" description="Disordered" evidence="9">
    <location>
        <begin position="99"/>
        <end position="140"/>
    </location>
</feature>
<evidence type="ECO:0000256" key="3">
    <source>
        <dbReference type="ARBA" id="ARBA00022884"/>
    </source>
</evidence>
<evidence type="ECO:0000256" key="2">
    <source>
        <dbReference type="ARBA" id="ARBA00022730"/>
    </source>
</evidence>
<dbReference type="PROSITE" id="PS01048">
    <property type="entry name" value="RIBOSOMAL_S6"/>
    <property type="match status" value="1"/>
</dbReference>
<dbReference type="HAMAP" id="MF_00360">
    <property type="entry name" value="Ribosomal_bS6"/>
    <property type="match status" value="1"/>
</dbReference>
<comment type="similarity">
    <text evidence="1 8">Belongs to the bacterial ribosomal protein bS6 family.</text>
</comment>
<organism evidence="10 11">
    <name type="scientific">Thalassomonas actiniarum</name>
    <dbReference type="NCBI Taxonomy" id="485447"/>
    <lineage>
        <taxon>Bacteria</taxon>
        <taxon>Pseudomonadati</taxon>
        <taxon>Pseudomonadota</taxon>
        <taxon>Gammaproteobacteria</taxon>
        <taxon>Alteromonadales</taxon>
        <taxon>Colwelliaceae</taxon>
        <taxon>Thalassomonas</taxon>
    </lineage>
</organism>
<dbReference type="GO" id="GO:0022627">
    <property type="term" value="C:cytosolic small ribosomal subunit"/>
    <property type="evidence" value="ECO:0007669"/>
    <property type="project" value="TreeGrafter"/>
</dbReference>
<dbReference type="InterPro" id="IPR000529">
    <property type="entry name" value="Ribosomal_bS6"/>
</dbReference>
<evidence type="ECO:0000256" key="6">
    <source>
        <dbReference type="ARBA" id="ARBA00035104"/>
    </source>
</evidence>
<dbReference type="GO" id="GO:0003735">
    <property type="term" value="F:structural constituent of ribosome"/>
    <property type="evidence" value="ECO:0007669"/>
    <property type="project" value="InterPro"/>
</dbReference>
<dbReference type="Proteomes" id="UP000032568">
    <property type="component" value="Chromosome"/>
</dbReference>
<protein>
    <recommendedName>
        <fullName evidence="7 8">Small ribosomal subunit protein bS6</fullName>
    </recommendedName>
</protein>
<evidence type="ECO:0000256" key="4">
    <source>
        <dbReference type="ARBA" id="ARBA00022980"/>
    </source>
</evidence>
<dbReference type="FunFam" id="3.30.70.60:FF:000003">
    <property type="entry name" value="30S ribosomal protein S6"/>
    <property type="match status" value="1"/>
</dbReference>
<dbReference type="NCBIfam" id="TIGR00166">
    <property type="entry name" value="S6"/>
    <property type="match status" value="1"/>
</dbReference>
<keyword evidence="11" id="KW-1185">Reference proteome</keyword>
<name>A0AAF0C309_9GAMM</name>
<dbReference type="AlphaFoldDB" id="A0AAF0C309"/>
<dbReference type="PANTHER" id="PTHR21011:SF1">
    <property type="entry name" value="SMALL RIBOSOMAL SUBUNIT PROTEIN BS6M"/>
    <property type="match status" value="1"/>
</dbReference>
<keyword evidence="5 8" id="KW-0687">Ribonucleoprotein</keyword>